<accession>A0AA86NQQ3</accession>
<dbReference type="EMBL" id="CAXDID020000390">
    <property type="protein sequence ID" value="CAL6086023.1"/>
    <property type="molecule type" value="Genomic_DNA"/>
</dbReference>
<reference evidence="1" key="1">
    <citation type="submission" date="2023-06" db="EMBL/GenBank/DDBJ databases">
        <authorList>
            <person name="Kurt Z."/>
        </authorList>
    </citation>
    <scope>NUCLEOTIDE SEQUENCE</scope>
</reference>
<reference evidence="2 3" key="2">
    <citation type="submission" date="2024-07" db="EMBL/GenBank/DDBJ databases">
        <authorList>
            <person name="Akdeniz Z."/>
        </authorList>
    </citation>
    <scope>NUCLEOTIDE SEQUENCE [LARGE SCALE GENOMIC DNA]</scope>
</reference>
<organism evidence="1">
    <name type="scientific">Hexamita inflata</name>
    <dbReference type="NCBI Taxonomy" id="28002"/>
    <lineage>
        <taxon>Eukaryota</taxon>
        <taxon>Metamonada</taxon>
        <taxon>Diplomonadida</taxon>
        <taxon>Hexamitidae</taxon>
        <taxon>Hexamitinae</taxon>
        <taxon>Hexamita</taxon>
    </lineage>
</organism>
<name>A0AA86NQQ3_9EUKA</name>
<dbReference type="EMBL" id="CATOUU010000309">
    <property type="protein sequence ID" value="CAI9924260.1"/>
    <property type="molecule type" value="Genomic_DNA"/>
</dbReference>
<dbReference type="InterPro" id="IPR010736">
    <property type="entry name" value="SHIPPO-rpt"/>
</dbReference>
<evidence type="ECO:0000313" key="1">
    <source>
        <dbReference type="EMBL" id="CAI9924260.1"/>
    </source>
</evidence>
<protein>
    <submittedName>
        <fullName evidence="1">Sperm-tail PG-rich repeat</fullName>
    </submittedName>
    <submittedName>
        <fullName evidence="2">Sperm-tail_PG-rich repeat</fullName>
    </submittedName>
</protein>
<keyword evidence="3" id="KW-1185">Reference proteome</keyword>
<dbReference type="Proteomes" id="UP001642409">
    <property type="component" value="Unassembled WGS sequence"/>
</dbReference>
<proteinExistence type="predicted"/>
<gene>
    <name evidence="1" type="ORF">HINF_LOCUS11905</name>
    <name evidence="2" type="ORF">HINF_LOCUS62961</name>
</gene>
<dbReference type="AlphaFoldDB" id="A0AA86NQQ3"/>
<evidence type="ECO:0000313" key="2">
    <source>
        <dbReference type="EMBL" id="CAL6086023.1"/>
    </source>
</evidence>
<evidence type="ECO:0000313" key="3">
    <source>
        <dbReference type="Proteomes" id="UP001642409"/>
    </source>
</evidence>
<dbReference type="Pfam" id="PF07004">
    <property type="entry name" value="SHIPPO-rpt"/>
    <property type="match status" value="1"/>
</dbReference>
<comment type="caution">
    <text evidence="1">The sequence shown here is derived from an EMBL/GenBank/DDBJ whole genome shotgun (WGS) entry which is preliminary data.</text>
</comment>
<sequence length="173" mass="20157">MSGYKQYNNSKKEEPVVQLKSLNKFRSKHIHTSLSNSTNNSFCTPGPGEYDIKLDFVRAKSNASFSRAGRDSQKIMQIPGPGDYQLEPKKDEFIKKSTLYRKDRFDDPEKSMKEYMARLRQGEKYNATLGPLSYKVNFARLGKLKQPADLKMNSSERFRPNLSEKYKIWFTDY</sequence>